<keyword evidence="1" id="KW-0732">Signal</keyword>
<reference evidence="3" key="1">
    <citation type="submission" date="2023-08" db="EMBL/GenBank/DDBJ databases">
        <authorList>
            <person name="Chen Y."/>
            <person name="Shah S."/>
            <person name="Dougan E. K."/>
            <person name="Thang M."/>
            <person name="Chan C."/>
        </authorList>
    </citation>
    <scope>NUCLEOTIDE SEQUENCE</scope>
</reference>
<accession>A0AA36J1K4</accession>
<comment type="caution">
    <text evidence="3">The sequence shown here is derived from an EMBL/GenBank/DDBJ whole genome shotgun (WGS) entry which is preliminary data.</text>
</comment>
<dbReference type="PANTHER" id="PTHR39290">
    <property type="entry name" value="C3H1-TYPE DOMAIN-CONTAINING PROTEIN-RELATED"/>
    <property type="match status" value="1"/>
</dbReference>
<evidence type="ECO:0000313" key="3">
    <source>
        <dbReference type="EMBL" id="CAJ1397409.1"/>
    </source>
</evidence>
<evidence type="ECO:0000313" key="4">
    <source>
        <dbReference type="Proteomes" id="UP001178507"/>
    </source>
</evidence>
<name>A0AA36J1K4_9DINO</name>
<dbReference type="InterPro" id="IPR000626">
    <property type="entry name" value="Ubiquitin-like_dom"/>
</dbReference>
<dbReference type="CDD" id="cd17039">
    <property type="entry name" value="Ubl_ubiquitin_like"/>
    <property type="match status" value="1"/>
</dbReference>
<feature type="domain" description="Ubiquitin-like" evidence="2">
    <location>
        <begin position="295"/>
        <end position="365"/>
    </location>
</feature>
<dbReference type="InterPro" id="IPR029071">
    <property type="entry name" value="Ubiquitin-like_domsf"/>
</dbReference>
<evidence type="ECO:0000256" key="1">
    <source>
        <dbReference type="SAM" id="SignalP"/>
    </source>
</evidence>
<feature type="signal peptide" evidence="1">
    <location>
        <begin position="1"/>
        <end position="18"/>
    </location>
</feature>
<feature type="chain" id="PRO_5041264809" description="Ubiquitin-like domain-containing protein" evidence="1">
    <location>
        <begin position="19"/>
        <end position="406"/>
    </location>
</feature>
<proteinExistence type="predicted"/>
<dbReference type="PANTHER" id="PTHR39290:SF6">
    <property type="entry name" value="S-ADENOSYL-L-METHIONINE-DEPENDENT METHYLTRANSFERASES SUPERFAMILY PROTEIN"/>
    <property type="match status" value="1"/>
</dbReference>
<organism evidence="3 4">
    <name type="scientific">Effrenium voratum</name>
    <dbReference type="NCBI Taxonomy" id="2562239"/>
    <lineage>
        <taxon>Eukaryota</taxon>
        <taxon>Sar</taxon>
        <taxon>Alveolata</taxon>
        <taxon>Dinophyceae</taxon>
        <taxon>Suessiales</taxon>
        <taxon>Symbiodiniaceae</taxon>
        <taxon>Effrenium</taxon>
    </lineage>
</organism>
<dbReference type="SUPFAM" id="SSF54236">
    <property type="entry name" value="Ubiquitin-like"/>
    <property type="match status" value="1"/>
</dbReference>
<dbReference type="PROSITE" id="PS50053">
    <property type="entry name" value="UBIQUITIN_2"/>
    <property type="match status" value="1"/>
</dbReference>
<gene>
    <name evidence="3" type="ORF">EVOR1521_LOCUS21438</name>
</gene>
<evidence type="ECO:0000259" key="2">
    <source>
        <dbReference type="PROSITE" id="PS50053"/>
    </source>
</evidence>
<dbReference type="AlphaFoldDB" id="A0AA36J1K4"/>
<dbReference type="Proteomes" id="UP001178507">
    <property type="component" value="Unassembled WGS sequence"/>
</dbReference>
<keyword evidence="4" id="KW-1185">Reference proteome</keyword>
<sequence>MALRAMLLGMWKCRPVLCEGQERGASEPRDWASTPCASRARSHSNRLGDVLGWLDRRARLLQAAGGLELIGDDTRAWEAFVELLELADFAEALPSAPSEARARRLGEAAAGLFDAFAAAPAPGDAWASVARNVLALDYAFALFCSKDARFVREALGDLGIQEVVDPMAGSGLHAQLLAREGLQVTASDSCTQGRLCWFPVAEMRLEELPVLGHPKAALFLCWPPHSDAADTALQKFGGHVLVLVGDRGKWHGSETFHQELQENWELLGQRMLRRWPRQEDDLRILRNSAMPSETISVTAMLLDGREVRVVTALDSPVEGLRVFVGHQLGINSHRIQLAAGAEALNNERTIRECGLADDALLSVIVLPPLYGALARAPREYLCGEVMAAKMELHDALARAGRLTPIH</sequence>
<protein>
    <recommendedName>
        <fullName evidence="2">Ubiquitin-like domain-containing protein</fullName>
    </recommendedName>
</protein>
<dbReference type="EMBL" id="CAUJNA010003265">
    <property type="protein sequence ID" value="CAJ1397409.1"/>
    <property type="molecule type" value="Genomic_DNA"/>
</dbReference>